<sequence>MKISKMPAAAMVAAAAMSTLAACGTETETATPETVTVTESQDAGDQDVAAQPTDQREEKQAAQLPASVSGYTDEARNELADKGVTEADVERALEAANNNEAGVSVEWDDDGYYEIEFQDIEIDIRPDGTVTEVDR</sequence>
<protein>
    <recommendedName>
        <fullName evidence="5">Peptidase propeptide and YPEB domain-containing protein</fullName>
    </recommendedName>
</protein>
<feature type="chain" id="PRO_5039581567" description="Peptidase propeptide and YPEB domain-containing protein" evidence="2">
    <location>
        <begin position="22"/>
        <end position="135"/>
    </location>
</feature>
<dbReference type="EMBL" id="LT629700">
    <property type="protein sequence ID" value="SDM00581.1"/>
    <property type="molecule type" value="Genomic_DNA"/>
</dbReference>
<dbReference type="RefSeq" id="WP_092150814.1">
    <property type="nucleotide sequence ID" value="NZ_LT629700.1"/>
</dbReference>
<organism evidence="3 4">
    <name type="scientific">Corynebacterium mycetoides</name>
    <dbReference type="NCBI Taxonomy" id="38302"/>
    <lineage>
        <taxon>Bacteria</taxon>
        <taxon>Bacillati</taxon>
        <taxon>Actinomycetota</taxon>
        <taxon>Actinomycetes</taxon>
        <taxon>Mycobacteriales</taxon>
        <taxon>Corynebacteriaceae</taxon>
        <taxon>Corynebacterium</taxon>
    </lineage>
</organism>
<evidence type="ECO:0000256" key="1">
    <source>
        <dbReference type="SAM" id="MobiDB-lite"/>
    </source>
</evidence>
<feature type="compositionally biased region" description="Low complexity" evidence="1">
    <location>
        <begin position="25"/>
        <end position="39"/>
    </location>
</feature>
<dbReference type="AlphaFoldDB" id="A0A1G9PQ16"/>
<dbReference type="OrthoDB" id="4426828at2"/>
<feature type="region of interest" description="Disordered" evidence="1">
    <location>
        <begin position="25"/>
        <end position="76"/>
    </location>
</feature>
<gene>
    <name evidence="3" type="ORF">SAMN04488535_1540</name>
</gene>
<dbReference type="PROSITE" id="PS51257">
    <property type="entry name" value="PROKAR_LIPOPROTEIN"/>
    <property type="match status" value="1"/>
</dbReference>
<keyword evidence="4" id="KW-1185">Reference proteome</keyword>
<evidence type="ECO:0000313" key="4">
    <source>
        <dbReference type="Proteomes" id="UP000199350"/>
    </source>
</evidence>
<dbReference type="Proteomes" id="UP000199350">
    <property type="component" value="Chromosome I"/>
</dbReference>
<accession>A0A1G9PQ16</accession>
<reference evidence="4" key="1">
    <citation type="submission" date="2016-10" db="EMBL/GenBank/DDBJ databases">
        <authorList>
            <person name="Varghese N."/>
            <person name="Submissions S."/>
        </authorList>
    </citation>
    <scope>NUCLEOTIDE SEQUENCE [LARGE SCALE GENOMIC DNA]</scope>
    <source>
        <strain evidence="4">DSM 20632</strain>
    </source>
</reference>
<proteinExistence type="predicted"/>
<evidence type="ECO:0000313" key="3">
    <source>
        <dbReference type="EMBL" id="SDM00581.1"/>
    </source>
</evidence>
<evidence type="ECO:0000256" key="2">
    <source>
        <dbReference type="SAM" id="SignalP"/>
    </source>
</evidence>
<name>A0A1G9PQ16_9CORY</name>
<evidence type="ECO:0008006" key="5">
    <source>
        <dbReference type="Google" id="ProtNLM"/>
    </source>
</evidence>
<feature type="signal peptide" evidence="2">
    <location>
        <begin position="1"/>
        <end position="21"/>
    </location>
</feature>
<keyword evidence="2" id="KW-0732">Signal</keyword>
<dbReference type="STRING" id="38302.SAMN04488535_1540"/>